<reference evidence="1" key="1">
    <citation type="submission" date="2018-10" db="EMBL/GenBank/DDBJ databases">
        <title>Hidden diversity of soil giant viruses.</title>
        <authorList>
            <person name="Schulz F."/>
            <person name="Alteio L."/>
            <person name="Goudeau D."/>
            <person name="Ryan E.M."/>
            <person name="Malmstrom R.R."/>
            <person name="Blanchard J."/>
            <person name="Woyke T."/>
        </authorList>
    </citation>
    <scope>NUCLEOTIDE SEQUENCE</scope>
    <source>
        <strain evidence="1">HYV1</strain>
    </source>
</reference>
<name>A0A3G5AB54_9VIRU</name>
<dbReference type="InterPro" id="IPR023214">
    <property type="entry name" value="HAD_sf"/>
</dbReference>
<dbReference type="Gene3D" id="3.40.50.1000">
    <property type="entry name" value="HAD superfamily/HAD-like"/>
    <property type="match status" value="1"/>
</dbReference>
<sequence length="157" mass="18447">MGGKCYIELLKMKIGCDIGGVLKEMISDEPIVDALETIRKLVELKHQIILISKCKEGYRTYIQEWLKEHKLDNLEVYYCDEYGEKIDIGMKEKIDVMIDDKIQVLNSFERNRDIKKIWFCCDSKKINGAKKYQSELLKNIFIAGDWKIVFEIICIKN</sequence>
<dbReference type="InterPro" id="IPR036412">
    <property type="entry name" value="HAD-like_sf"/>
</dbReference>
<evidence type="ECO:0000313" key="1">
    <source>
        <dbReference type="EMBL" id="AYV82539.1"/>
    </source>
</evidence>
<dbReference type="SUPFAM" id="SSF56784">
    <property type="entry name" value="HAD-like"/>
    <property type="match status" value="1"/>
</dbReference>
<dbReference type="EMBL" id="MK072383">
    <property type="protein sequence ID" value="AYV82539.1"/>
    <property type="molecule type" value="Genomic_DNA"/>
</dbReference>
<protein>
    <submittedName>
        <fullName evidence="1">Uncharacterized protein</fullName>
    </submittedName>
</protein>
<accession>A0A3G5AB54</accession>
<proteinExistence type="predicted"/>
<gene>
    <name evidence="1" type="ORF">Hyperionvirus1_118</name>
</gene>
<organism evidence="1">
    <name type="scientific">Hyperionvirus sp</name>
    <dbReference type="NCBI Taxonomy" id="2487770"/>
    <lineage>
        <taxon>Viruses</taxon>
        <taxon>Varidnaviria</taxon>
        <taxon>Bamfordvirae</taxon>
        <taxon>Nucleocytoviricota</taxon>
        <taxon>Megaviricetes</taxon>
        <taxon>Imitervirales</taxon>
        <taxon>Mimiviridae</taxon>
        <taxon>Klosneuvirinae</taxon>
    </lineage>
</organism>